<dbReference type="Gene3D" id="3.40.50.720">
    <property type="entry name" value="NAD(P)-binding Rossmann-like Domain"/>
    <property type="match status" value="1"/>
</dbReference>
<evidence type="ECO:0000259" key="1">
    <source>
        <dbReference type="Pfam" id="PF13478"/>
    </source>
</evidence>
<sequence>MQSSLLAELNDIRARRLLAATLTDLDNGRTELVRDAEDVSSAFQPHVRQAFQTGKPLFFVADNRRYFINIYRPALRLKLVGAVHIAQHLAQMAIMTGLDVEVIDPRTAFATPLRFQEAALKAAWPEEAFRDSPLDRYTAVATLTHDPKIDELALSLAMQADCFYIGALGSRRTHAQRMENLKKLGHDTTDLARISSPIGLDIKAATPAEIAVAILAEIIQKSNQATDR</sequence>
<dbReference type="AlphaFoldDB" id="A0A2P9HCV8"/>
<proteinExistence type="predicted"/>
<protein>
    <submittedName>
        <fullName evidence="2">Aerobic carbon monoxide dehydrogenase molybdenum cofactor insertion protein CoxF</fullName>
    </submittedName>
</protein>
<dbReference type="PANTHER" id="PTHR30388:SF4">
    <property type="entry name" value="MOLYBDENUM COFACTOR INSERTION CHAPERONE PAOD"/>
    <property type="match status" value="1"/>
</dbReference>
<dbReference type="InterPro" id="IPR052698">
    <property type="entry name" value="MoCofactor_Util/Proc"/>
</dbReference>
<reference evidence="3" key="1">
    <citation type="submission" date="2017-12" db="EMBL/GenBank/DDBJ databases">
        <authorList>
            <person name="Diaz M."/>
        </authorList>
    </citation>
    <scope>NUCLEOTIDE SEQUENCE [LARGE SCALE GENOMIC DNA]</scope>
    <source>
        <strain evidence="3">FI11154</strain>
    </source>
</reference>
<evidence type="ECO:0000313" key="2">
    <source>
        <dbReference type="EMBL" id="SPL61927.1"/>
    </source>
</evidence>
<feature type="domain" description="XdhC Rossmann" evidence="1">
    <location>
        <begin position="78"/>
        <end position="218"/>
    </location>
</feature>
<dbReference type="InterPro" id="IPR027051">
    <property type="entry name" value="XdhC_Rossmann_dom"/>
</dbReference>
<name>A0A2P9HCV8_9HYPH</name>
<dbReference type="EMBL" id="OOFM01000001">
    <property type="protein sequence ID" value="SPL61927.1"/>
    <property type="molecule type" value="Genomic_DNA"/>
</dbReference>
<accession>A0A2P9HCV8</accession>
<evidence type="ECO:0000313" key="3">
    <source>
        <dbReference type="Proteomes" id="UP000246073"/>
    </source>
</evidence>
<gene>
    <name evidence="2" type="ORF">OHAE_4719</name>
</gene>
<organism evidence="2 3">
    <name type="scientific">Ochrobactrum soli</name>
    <dbReference type="NCBI Taxonomy" id="2448455"/>
    <lineage>
        <taxon>Bacteria</taxon>
        <taxon>Pseudomonadati</taxon>
        <taxon>Pseudomonadota</taxon>
        <taxon>Alphaproteobacteria</taxon>
        <taxon>Hyphomicrobiales</taxon>
        <taxon>Brucellaceae</taxon>
        <taxon>Brucella/Ochrobactrum group</taxon>
        <taxon>Ochrobactrum</taxon>
    </lineage>
</organism>
<dbReference type="Proteomes" id="UP000246073">
    <property type="component" value="Unassembled WGS sequence"/>
</dbReference>
<dbReference type="Pfam" id="PF13478">
    <property type="entry name" value="XdhC_C"/>
    <property type="match status" value="1"/>
</dbReference>
<dbReference type="PANTHER" id="PTHR30388">
    <property type="entry name" value="ALDEHYDE OXIDOREDUCTASE MOLYBDENUM COFACTOR ASSEMBLY PROTEIN"/>
    <property type="match status" value="1"/>
</dbReference>